<evidence type="ECO:0000256" key="8">
    <source>
        <dbReference type="SAM" id="MobiDB-lite"/>
    </source>
</evidence>
<dbReference type="InterPro" id="IPR034907">
    <property type="entry name" value="NDK-like_dom"/>
</dbReference>
<accession>A0AA35RQK4</accession>
<feature type="region of interest" description="Disordered" evidence="8">
    <location>
        <begin position="74"/>
        <end position="110"/>
    </location>
</feature>
<keyword evidence="5 10" id="KW-0418">Kinase</keyword>
<proteinExistence type="inferred from homology"/>
<name>A0AA35RQK4_GEOBA</name>
<evidence type="ECO:0000256" key="7">
    <source>
        <dbReference type="RuleBase" id="RU004011"/>
    </source>
</evidence>
<dbReference type="PROSITE" id="PS51374">
    <property type="entry name" value="NDPK_LIKE"/>
    <property type="match status" value="1"/>
</dbReference>
<reference evidence="10" key="1">
    <citation type="submission" date="2023-03" db="EMBL/GenBank/DDBJ databases">
        <authorList>
            <person name="Steffen K."/>
            <person name="Cardenas P."/>
        </authorList>
    </citation>
    <scope>NUCLEOTIDE SEQUENCE</scope>
</reference>
<feature type="domain" description="Nucleoside diphosphate kinase-like" evidence="9">
    <location>
        <begin position="1"/>
        <end position="90"/>
    </location>
</feature>
<dbReference type="PRINTS" id="PR01243">
    <property type="entry name" value="NUCDPKINASE"/>
</dbReference>
<dbReference type="Pfam" id="PF00334">
    <property type="entry name" value="NDK"/>
    <property type="match status" value="1"/>
</dbReference>
<dbReference type="EC" id="2.7.4.6" evidence="3"/>
<gene>
    <name evidence="10" type="ORF">GBAR_LOCUS9818</name>
</gene>
<evidence type="ECO:0000256" key="2">
    <source>
        <dbReference type="ARBA" id="ARBA00008142"/>
    </source>
</evidence>
<dbReference type="SUPFAM" id="SSF54919">
    <property type="entry name" value="Nucleoside diphosphate kinase, NDK"/>
    <property type="match status" value="1"/>
</dbReference>
<protein>
    <recommendedName>
        <fullName evidence="3">nucleoside-diphosphate kinase</fullName>
        <ecNumber evidence="3">2.7.4.6</ecNumber>
    </recommendedName>
</protein>
<dbReference type="GO" id="GO:0006183">
    <property type="term" value="P:GTP biosynthetic process"/>
    <property type="evidence" value="ECO:0007669"/>
    <property type="project" value="InterPro"/>
</dbReference>
<comment type="caution">
    <text evidence="6">Lacks conserved residue(s) required for the propagation of feature annotation.</text>
</comment>
<evidence type="ECO:0000256" key="3">
    <source>
        <dbReference type="ARBA" id="ARBA00012966"/>
    </source>
</evidence>
<dbReference type="GO" id="GO:0006241">
    <property type="term" value="P:CTP biosynthetic process"/>
    <property type="evidence" value="ECO:0007669"/>
    <property type="project" value="InterPro"/>
</dbReference>
<evidence type="ECO:0000256" key="4">
    <source>
        <dbReference type="ARBA" id="ARBA00022679"/>
    </source>
</evidence>
<sequence length="160" mass="17678">MIGDILSRFEHAGLKVVAAKLTRLDKQRAESFYEVHRERPFFNSLTDYISTGPIFVSVLEGDGAIAKNREIMGATDPAKAAPGNDPEGLGHQRGGERRARVRRPRDRGRGDRILLHRRRDPVVRVVGRRRSIGMASFDSLVLSLSKGSGRTLPGSTCRSS</sequence>
<dbReference type="GO" id="GO:0006228">
    <property type="term" value="P:UTP biosynthetic process"/>
    <property type="evidence" value="ECO:0007669"/>
    <property type="project" value="InterPro"/>
</dbReference>
<keyword evidence="4" id="KW-0808">Transferase</keyword>
<comment type="caution">
    <text evidence="10">The sequence shown here is derived from an EMBL/GenBank/DDBJ whole genome shotgun (WGS) entry which is preliminary data.</text>
</comment>
<dbReference type="EMBL" id="CASHTH010001474">
    <property type="protein sequence ID" value="CAI8015885.1"/>
    <property type="molecule type" value="Genomic_DNA"/>
</dbReference>
<organism evidence="10 11">
    <name type="scientific">Geodia barretti</name>
    <name type="common">Barrett's horny sponge</name>
    <dbReference type="NCBI Taxonomy" id="519541"/>
    <lineage>
        <taxon>Eukaryota</taxon>
        <taxon>Metazoa</taxon>
        <taxon>Porifera</taxon>
        <taxon>Demospongiae</taxon>
        <taxon>Heteroscleromorpha</taxon>
        <taxon>Tetractinellida</taxon>
        <taxon>Astrophorina</taxon>
        <taxon>Geodiidae</taxon>
        <taxon>Geodia</taxon>
    </lineage>
</organism>
<dbReference type="InterPro" id="IPR001564">
    <property type="entry name" value="Nucleoside_diP_kinase"/>
</dbReference>
<comment type="similarity">
    <text evidence="2 6 7">Belongs to the NDK family.</text>
</comment>
<evidence type="ECO:0000313" key="10">
    <source>
        <dbReference type="EMBL" id="CAI8015885.1"/>
    </source>
</evidence>
<evidence type="ECO:0000256" key="5">
    <source>
        <dbReference type="ARBA" id="ARBA00022777"/>
    </source>
</evidence>
<dbReference type="PANTHER" id="PTHR11349">
    <property type="entry name" value="NUCLEOSIDE DIPHOSPHATE KINASE"/>
    <property type="match status" value="1"/>
</dbReference>
<dbReference type="GO" id="GO:0004550">
    <property type="term" value="F:nucleoside diphosphate kinase activity"/>
    <property type="evidence" value="ECO:0007669"/>
    <property type="project" value="UniProtKB-EC"/>
</dbReference>
<evidence type="ECO:0000259" key="9">
    <source>
        <dbReference type="SMART" id="SM00562"/>
    </source>
</evidence>
<evidence type="ECO:0000256" key="1">
    <source>
        <dbReference type="ARBA" id="ARBA00001946"/>
    </source>
</evidence>
<evidence type="ECO:0000313" key="11">
    <source>
        <dbReference type="Proteomes" id="UP001174909"/>
    </source>
</evidence>
<dbReference type="InterPro" id="IPR036850">
    <property type="entry name" value="NDK-like_dom_sf"/>
</dbReference>
<evidence type="ECO:0000256" key="6">
    <source>
        <dbReference type="PROSITE-ProRule" id="PRU00706"/>
    </source>
</evidence>
<dbReference type="Proteomes" id="UP001174909">
    <property type="component" value="Unassembled WGS sequence"/>
</dbReference>
<dbReference type="Gene3D" id="3.30.70.141">
    <property type="entry name" value="Nucleoside diphosphate kinase-like domain"/>
    <property type="match status" value="1"/>
</dbReference>
<dbReference type="AlphaFoldDB" id="A0AA35RQK4"/>
<comment type="cofactor">
    <cofactor evidence="1">
        <name>Mg(2+)</name>
        <dbReference type="ChEBI" id="CHEBI:18420"/>
    </cofactor>
</comment>
<keyword evidence="11" id="KW-1185">Reference proteome</keyword>
<feature type="compositionally biased region" description="Basic and acidic residues" evidence="8">
    <location>
        <begin position="88"/>
        <end position="98"/>
    </location>
</feature>
<dbReference type="SMART" id="SM00562">
    <property type="entry name" value="NDK"/>
    <property type="match status" value="1"/>
</dbReference>